<gene>
    <name evidence="2" type="ORF">EYF80_028247</name>
</gene>
<evidence type="ECO:0000313" key="2">
    <source>
        <dbReference type="EMBL" id="TNN61502.1"/>
    </source>
</evidence>
<comment type="caution">
    <text evidence="2">The sequence shown here is derived from an EMBL/GenBank/DDBJ whole genome shotgun (WGS) entry which is preliminary data.</text>
</comment>
<accession>A0A4Z2H9P6</accession>
<dbReference type="AlphaFoldDB" id="A0A4Z2H9P6"/>
<dbReference type="EMBL" id="SRLO01000314">
    <property type="protein sequence ID" value="TNN61502.1"/>
    <property type="molecule type" value="Genomic_DNA"/>
</dbReference>
<evidence type="ECO:0000313" key="3">
    <source>
        <dbReference type="Proteomes" id="UP000314294"/>
    </source>
</evidence>
<protein>
    <submittedName>
        <fullName evidence="2">Uncharacterized protein</fullName>
    </submittedName>
</protein>
<dbReference type="Proteomes" id="UP000314294">
    <property type="component" value="Unassembled WGS sequence"/>
</dbReference>
<reference evidence="2 3" key="1">
    <citation type="submission" date="2019-03" db="EMBL/GenBank/DDBJ databases">
        <title>First draft genome of Liparis tanakae, snailfish: a comprehensive survey of snailfish specific genes.</title>
        <authorList>
            <person name="Kim W."/>
            <person name="Song I."/>
            <person name="Jeong J.-H."/>
            <person name="Kim D."/>
            <person name="Kim S."/>
            <person name="Ryu S."/>
            <person name="Song J.Y."/>
            <person name="Lee S.K."/>
        </authorList>
    </citation>
    <scope>NUCLEOTIDE SEQUENCE [LARGE SCALE GENOMIC DNA]</scope>
    <source>
        <tissue evidence="2">Muscle</tissue>
    </source>
</reference>
<organism evidence="2 3">
    <name type="scientific">Liparis tanakae</name>
    <name type="common">Tanaka's snailfish</name>
    <dbReference type="NCBI Taxonomy" id="230148"/>
    <lineage>
        <taxon>Eukaryota</taxon>
        <taxon>Metazoa</taxon>
        <taxon>Chordata</taxon>
        <taxon>Craniata</taxon>
        <taxon>Vertebrata</taxon>
        <taxon>Euteleostomi</taxon>
        <taxon>Actinopterygii</taxon>
        <taxon>Neopterygii</taxon>
        <taxon>Teleostei</taxon>
        <taxon>Neoteleostei</taxon>
        <taxon>Acanthomorphata</taxon>
        <taxon>Eupercaria</taxon>
        <taxon>Perciformes</taxon>
        <taxon>Cottioidei</taxon>
        <taxon>Cottales</taxon>
        <taxon>Liparidae</taxon>
        <taxon>Liparis</taxon>
    </lineage>
</organism>
<feature type="compositionally biased region" description="Basic and acidic residues" evidence="1">
    <location>
        <begin position="58"/>
        <end position="68"/>
    </location>
</feature>
<evidence type="ECO:0000256" key="1">
    <source>
        <dbReference type="SAM" id="MobiDB-lite"/>
    </source>
</evidence>
<proteinExistence type="predicted"/>
<name>A0A4Z2H9P6_9TELE</name>
<sequence>MICVGIRTMRTTMPAKHDGPISSHRRPTTTAACRGPTHRKCRKMEARASRSHPPTDLPVDHVTHGHSDLHARPLDVVEVEVVEQGQPDGAQRHGGGVAQRLVERRHVQRVVALKVLDHLAQDERLDHFDDLLRNGG</sequence>
<keyword evidence="3" id="KW-1185">Reference proteome</keyword>
<feature type="region of interest" description="Disordered" evidence="1">
    <location>
        <begin position="13"/>
        <end position="68"/>
    </location>
</feature>